<keyword evidence="3" id="KW-0540">Nuclease</keyword>
<accession>N1UDV5</accession>
<dbReference type="Gene3D" id="1.10.30.50">
    <property type="match status" value="1"/>
</dbReference>
<dbReference type="InterPro" id="IPR052892">
    <property type="entry name" value="NA-targeting_endonuclease"/>
</dbReference>
<dbReference type="PANTHER" id="PTHR33877:SF1">
    <property type="entry name" value="TYPE IV METHYL-DIRECTED RESTRICTION ENZYME ECOKMCRA"/>
    <property type="match status" value="1"/>
</dbReference>
<name>N1UDV5_9LEPT</name>
<gene>
    <name evidence="3" type="ORF">LEP1GSC043_4529</name>
</gene>
<dbReference type="Pfam" id="PF01844">
    <property type="entry name" value="HNH"/>
    <property type="match status" value="1"/>
</dbReference>
<evidence type="ECO:0000256" key="1">
    <source>
        <dbReference type="SAM" id="MobiDB-lite"/>
    </source>
</evidence>
<dbReference type="EMBL" id="AHMI02000183">
    <property type="protein sequence ID" value="EMY14230.1"/>
    <property type="molecule type" value="Genomic_DNA"/>
</dbReference>
<dbReference type="Proteomes" id="UP000012249">
    <property type="component" value="Unassembled WGS sequence"/>
</dbReference>
<feature type="region of interest" description="Disordered" evidence="1">
    <location>
        <begin position="89"/>
        <end position="120"/>
    </location>
</feature>
<dbReference type="GO" id="GO:0003676">
    <property type="term" value="F:nucleic acid binding"/>
    <property type="evidence" value="ECO:0007669"/>
    <property type="project" value="InterPro"/>
</dbReference>
<reference evidence="3 4" key="1">
    <citation type="submission" date="2013-02" db="EMBL/GenBank/DDBJ databases">
        <authorList>
            <person name="Harkins D.M."/>
            <person name="Durkin A.S."/>
            <person name="Brinkac L.M."/>
            <person name="Haft D.H."/>
            <person name="Selengut J.D."/>
            <person name="Sanka R."/>
            <person name="DePew J."/>
            <person name="Purushe J."/>
            <person name="Haake D.A."/>
            <person name="Matsunaga J."/>
            <person name="Vinetz J.M."/>
            <person name="Sutton G.G."/>
            <person name="Nierman W.C."/>
            <person name="Fouts D.E."/>
        </authorList>
    </citation>
    <scope>NUCLEOTIDE SEQUENCE [LARGE SCALE GENOMIC DNA]</scope>
    <source>
        <strain evidence="3 4">Ecochallenge</strain>
    </source>
</reference>
<feature type="domain" description="HNH nuclease" evidence="2">
    <location>
        <begin position="29"/>
        <end position="80"/>
    </location>
</feature>
<proteinExistence type="predicted"/>
<dbReference type="PANTHER" id="PTHR33877">
    <property type="entry name" value="SLL1193 PROTEIN"/>
    <property type="match status" value="1"/>
</dbReference>
<keyword evidence="3" id="KW-0255">Endonuclease</keyword>
<dbReference type="AlphaFoldDB" id="N1UDV5"/>
<dbReference type="CDD" id="cd00085">
    <property type="entry name" value="HNHc"/>
    <property type="match status" value="1"/>
</dbReference>
<dbReference type="InterPro" id="IPR002711">
    <property type="entry name" value="HNH"/>
</dbReference>
<comment type="caution">
    <text evidence="3">The sequence shown here is derived from an EMBL/GenBank/DDBJ whole genome shotgun (WGS) entry which is preliminary data.</text>
</comment>
<evidence type="ECO:0000313" key="4">
    <source>
        <dbReference type="Proteomes" id="UP000012249"/>
    </source>
</evidence>
<dbReference type="SMART" id="SM00507">
    <property type="entry name" value="HNHc"/>
    <property type="match status" value="1"/>
</dbReference>
<organism evidence="3 4">
    <name type="scientific">Leptospira weilii str. Ecochallenge</name>
    <dbReference type="NCBI Taxonomy" id="1049986"/>
    <lineage>
        <taxon>Bacteria</taxon>
        <taxon>Pseudomonadati</taxon>
        <taxon>Spirochaetota</taxon>
        <taxon>Spirochaetia</taxon>
        <taxon>Leptospirales</taxon>
        <taxon>Leptospiraceae</taxon>
        <taxon>Leptospira</taxon>
    </lineage>
</organism>
<sequence>MDPEEPILWISEEELAKQRRIAKDLRKTPWWKKKKGTGICHYCGKKFPPEELTMDHLIPLAKGGKSVRANLVPACKECNFSKKINFRSNSIPTGEKTEDGRSFSRGRTWRKRGTDSGNRSTFGRGWESSFFYRHRSFGDR</sequence>
<evidence type="ECO:0000259" key="2">
    <source>
        <dbReference type="SMART" id="SM00507"/>
    </source>
</evidence>
<dbReference type="GO" id="GO:0004519">
    <property type="term" value="F:endonuclease activity"/>
    <property type="evidence" value="ECO:0007669"/>
    <property type="project" value="UniProtKB-KW"/>
</dbReference>
<protein>
    <submittedName>
        <fullName evidence="3">HNH endonuclease domain protein</fullName>
    </submittedName>
</protein>
<dbReference type="InterPro" id="IPR003615">
    <property type="entry name" value="HNH_nuc"/>
</dbReference>
<dbReference type="GO" id="GO:0008270">
    <property type="term" value="F:zinc ion binding"/>
    <property type="evidence" value="ECO:0007669"/>
    <property type="project" value="InterPro"/>
</dbReference>
<evidence type="ECO:0000313" key="3">
    <source>
        <dbReference type="EMBL" id="EMY14230.1"/>
    </source>
</evidence>
<keyword evidence="3" id="KW-0378">Hydrolase</keyword>